<feature type="signal peptide" evidence="1">
    <location>
        <begin position="1"/>
        <end position="20"/>
    </location>
</feature>
<evidence type="ECO:0000313" key="2">
    <source>
        <dbReference type="EMBL" id="AZA12018.1"/>
    </source>
</evidence>
<organism evidence="2 3">
    <name type="scientific">Corynebacterium gerontici</name>
    <dbReference type="NCBI Taxonomy" id="2079234"/>
    <lineage>
        <taxon>Bacteria</taxon>
        <taxon>Bacillati</taxon>
        <taxon>Actinomycetota</taxon>
        <taxon>Actinomycetes</taxon>
        <taxon>Mycobacteriales</taxon>
        <taxon>Corynebacteriaceae</taxon>
        <taxon>Corynebacterium</taxon>
    </lineage>
</organism>
<evidence type="ECO:0000256" key="1">
    <source>
        <dbReference type="SAM" id="SignalP"/>
    </source>
</evidence>
<accession>A0A3G6J500</accession>
<name>A0A3G6J500_9CORY</name>
<keyword evidence="1" id="KW-0732">Signal</keyword>
<keyword evidence="2" id="KW-0378">Hydrolase</keyword>
<dbReference type="EMBL" id="CP033897">
    <property type="protein sequence ID" value="AZA12018.1"/>
    <property type="molecule type" value="Genomic_DNA"/>
</dbReference>
<evidence type="ECO:0000313" key="3">
    <source>
        <dbReference type="Proteomes" id="UP000271587"/>
    </source>
</evidence>
<dbReference type="GO" id="GO:0016787">
    <property type="term" value="F:hydrolase activity"/>
    <property type="evidence" value="ECO:0007669"/>
    <property type="project" value="UniProtKB-KW"/>
</dbReference>
<reference evidence="2 3" key="1">
    <citation type="submission" date="2018-11" db="EMBL/GenBank/DDBJ databases">
        <authorList>
            <person name="Kleinhagauer T."/>
            <person name="Glaeser S.P."/>
            <person name="Spergser J."/>
            <person name="Ruckert C."/>
            <person name="Kaempfer P."/>
            <person name="Busse H.-J."/>
        </authorList>
    </citation>
    <scope>NUCLEOTIDE SEQUENCE [LARGE SCALE GENOMIC DNA]</scope>
    <source>
        <strain evidence="2 3">W8</strain>
    </source>
</reference>
<dbReference type="RefSeq" id="WP_123935055.1">
    <property type="nucleotide sequence ID" value="NZ_CP033897.1"/>
</dbReference>
<proteinExistence type="predicted"/>
<dbReference type="KEGG" id="cgk:CGERO_08635"/>
<protein>
    <submittedName>
        <fullName evidence="2">Alpha/beta hydrolase family protein</fullName>
    </submittedName>
</protein>
<dbReference type="SUPFAM" id="SSF53474">
    <property type="entry name" value="alpha/beta-Hydrolases"/>
    <property type="match status" value="1"/>
</dbReference>
<dbReference type="Proteomes" id="UP000271587">
    <property type="component" value="Chromosome"/>
</dbReference>
<dbReference type="AlphaFoldDB" id="A0A3G6J500"/>
<dbReference type="Gene3D" id="3.40.50.1820">
    <property type="entry name" value="alpha/beta hydrolase"/>
    <property type="match status" value="1"/>
</dbReference>
<keyword evidence="3" id="KW-1185">Reference proteome</keyword>
<feature type="chain" id="PRO_5039035290" evidence="1">
    <location>
        <begin position="21"/>
        <end position="291"/>
    </location>
</feature>
<dbReference type="OrthoDB" id="8871309at2"/>
<gene>
    <name evidence="2" type="ORF">CGERO_08635</name>
</gene>
<dbReference type="InterPro" id="IPR029058">
    <property type="entry name" value="AB_hydrolase_fold"/>
</dbReference>
<sequence precursor="true">MKTALSLLCALAIAVTVPHAAARDLEPLTFGSDASCVSSLEYPEPILLLPGTWDGAQAMAPLGQDLRNAGACVFALTYGRDESLLVSKLVDAHAAYTKGAVGDMRASAVEVADAIEEIALHTDAGRAAGGKVDLVGHSQAGALIRMALAGGAADYVDQVITLGGTNHGILPLASQIAEPNHHRASRAVGEQLLSTAAMQQLGDSDVVAELNAIPDTQAGIRYTVVTSQGDLVSVPYRRGFLAAVDGAEVDNVVIQERCGVQPWYSHDDLRDGQPSRNLVRNVLAGRAAFCE</sequence>